<dbReference type="GO" id="GO:0003677">
    <property type="term" value="F:DNA binding"/>
    <property type="evidence" value="ECO:0007669"/>
    <property type="project" value="UniProtKB-KW"/>
</dbReference>
<comment type="caution">
    <text evidence="10">The sequence shown here is derived from an EMBL/GenBank/DDBJ whole genome shotgun (WGS) entry which is preliminary data.</text>
</comment>
<dbReference type="EMBL" id="JXTC01000267">
    <property type="protein sequence ID" value="PON73246.1"/>
    <property type="molecule type" value="Genomic_DNA"/>
</dbReference>
<dbReference type="SUPFAM" id="SSF57959">
    <property type="entry name" value="Leucine zipper domain"/>
    <property type="match status" value="1"/>
</dbReference>
<proteinExistence type="inferred from homology"/>
<dbReference type="GO" id="GO:0005634">
    <property type="term" value="C:nucleus"/>
    <property type="evidence" value="ECO:0007669"/>
    <property type="project" value="UniProtKB-SubCell"/>
</dbReference>
<dbReference type="PANTHER" id="PTHR47416">
    <property type="entry name" value="BASIC-LEUCINE ZIPPER TRANSCRIPTION FACTOR F-RELATED"/>
    <property type="match status" value="1"/>
</dbReference>
<evidence type="ECO:0000256" key="4">
    <source>
        <dbReference type="ARBA" id="ARBA00023015"/>
    </source>
</evidence>
<dbReference type="Gene3D" id="1.20.5.170">
    <property type="match status" value="1"/>
</dbReference>
<evidence type="ECO:0000313" key="11">
    <source>
        <dbReference type="Proteomes" id="UP000237000"/>
    </source>
</evidence>
<dbReference type="STRING" id="63057.A0A2P5DIZ5"/>
<keyword evidence="4" id="KW-0805">Transcription regulation</keyword>
<dbReference type="AlphaFoldDB" id="A0A2P5DIZ5"/>
<evidence type="ECO:0000256" key="3">
    <source>
        <dbReference type="ARBA" id="ARBA00007163"/>
    </source>
</evidence>
<sequence>MPRVQAQTSPYMGRPSGARLELDRTAQEKSNGGQWCPRLKAELSGWPGSGYISTRFGFQFLFALIDRYKCPAVRCGGEVDLIDCDWNHLLEWEPPGPVVLTDSSPSSSALSNPPNGSWIDEIEKLLMKDDDDDDVAAPKVSPEPAEDDYSRNFLADILVGGSPGNDSDEIPAATPEEEVDDPLSRKRKRQQRNRDAAVRSRERKKMYVKELEMKSKYLEGECRRLGRLLHCCYAENHALRLGLQMGNAYAAPTTTKQESAVLFLESLLLGSLLWFLGITCLFTLPVMNPLLNHQVEVEGDEGNKAPQRVAPPREAYSEKYGYVGAQSFVKTRRCKASWTRMKHFPASPSLLIR</sequence>
<evidence type="ECO:0000256" key="8">
    <source>
        <dbReference type="SAM" id="MobiDB-lite"/>
    </source>
</evidence>
<evidence type="ECO:0000256" key="2">
    <source>
        <dbReference type="ARBA" id="ARBA00004389"/>
    </source>
</evidence>
<accession>A0A2P5DIZ5</accession>
<keyword evidence="6" id="KW-0804">Transcription</keyword>
<comment type="subcellular location">
    <subcellularLocation>
        <location evidence="2">Endoplasmic reticulum membrane</location>
        <topology evidence="2">Single-pass membrane protein</topology>
    </subcellularLocation>
    <subcellularLocation>
        <location evidence="1">Nucleus</location>
    </subcellularLocation>
</comment>
<feature type="compositionally biased region" description="Polar residues" evidence="8">
    <location>
        <begin position="1"/>
        <end position="10"/>
    </location>
</feature>
<name>A0A2P5DIZ5_TREOI</name>
<evidence type="ECO:0000256" key="1">
    <source>
        <dbReference type="ARBA" id="ARBA00004123"/>
    </source>
</evidence>
<comment type="similarity">
    <text evidence="3">Belongs to the bZIP family.</text>
</comment>
<evidence type="ECO:0000256" key="7">
    <source>
        <dbReference type="ARBA" id="ARBA00023242"/>
    </source>
</evidence>
<organism evidence="10 11">
    <name type="scientific">Trema orientale</name>
    <name type="common">Charcoal tree</name>
    <name type="synonym">Celtis orientalis</name>
    <dbReference type="NCBI Taxonomy" id="63057"/>
    <lineage>
        <taxon>Eukaryota</taxon>
        <taxon>Viridiplantae</taxon>
        <taxon>Streptophyta</taxon>
        <taxon>Embryophyta</taxon>
        <taxon>Tracheophyta</taxon>
        <taxon>Spermatophyta</taxon>
        <taxon>Magnoliopsida</taxon>
        <taxon>eudicotyledons</taxon>
        <taxon>Gunneridae</taxon>
        <taxon>Pentapetalae</taxon>
        <taxon>rosids</taxon>
        <taxon>fabids</taxon>
        <taxon>Rosales</taxon>
        <taxon>Cannabaceae</taxon>
        <taxon>Trema</taxon>
    </lineage>
</organism>
<evidence type="ECO:0000256" key="5">
    <source>
        <dbReference type="ARBA" id="ARBA00023125"/>
    </source>
</evidence>
<dbReference type="Pfam" id="PF00170">
    <property type="entry name" value="bZIP_1"/>
    <property type="match status" value="1"/>
</dbReference>
<evidence type="ECO:0000256" key="6">
    <source>
        <dbReference type="ARBA" id="ARBA00023163"/>
    </source>
</evidence>
<feature type="domain" description="BZIP" evidence="9">
    <location>
        <begin position="183"/>
        <end position="225"/>
    </location>
</feature>
<dbReference type="InParanoid" id="A0A2P5DIZ5"/>
<keyword evidence="5" id="KW-0238">DNA-binding</keyword>
<protein>
    <submittedName>
        <fullName evidence="10">Basic-leucine zipper transcription factor</fullName>
    </submittedName>
</protein>
<gene>
    <name evidence="10" type="primary">TorBZIP51</name>
    <name evidence="10" type="ORF">TorRG33x02_249820</name>
</gene>
<dbReference type="Proteomes" id="UP000237000">
    <property type="component" value="Unassembled WGS sequence"/>
</dbReference>
<evidence type="ECO:0000313" key="10">
    <source>
        <dbReference type="EMBL" id="PON73246.1"/>
    </source>
</evidence>
<dbReference type="InterPro" id="IPR046347">
    <property type="entry name" value="bZIP_sf"/>
</dbReference>
<dbReference type="FunCoup" id="A0A2P5DIZ5">
    <property type="interactions" value="442"/>
</dbReference>
<dbReference type="InterPro" id="IPR004827">
    <property type="entry name" value="bZIP"/>
</dbReference>
<dbReference type="SMART" id="SM00338">
    <property type="entry name" value="BRLZ"/>
    <property type="match status" value="1"/>
</dbReference>
<dbReference type="PROSITE" id="PS00036">
    <property type="entry name" value="BZIP_BASIC"/>
    <property type="match status" value="1"/>
</dbReference>
<feature type="region of interest" description="Disordered" evidence="8">
    <location>
        <begin position="163"/>
        <end position="201"/>
    </location>
</feature>
<keyword evidence="11" id="KW-1185">Reference proteome</keyword>
<dbReference type="GO" id="GO:0005789">
    <property type="term" value="C:endoplasmic reticulum membrane"/>
    <property type="evidence" value="ECO:0007669"/>
    <property type="project" value="UniProtKB-SubCell"/>
</dbReference>
<reference evidence="11" key="1">
    <citation type="submission" date="2016-06" db="EMBL/GenBank/DDBJ databases">
        <title>Parallel loss of symbiosis genes in relatives of nitrogen-fixing non-legume Parasponia.</title>
        <authorList>
            <person name="Van Velzen R."/>
            <person name="Holmer R."/>
            <person name="Bu F."/>
            <person name="Rutten L."/>
            <person name="Van Zeijl A."/>
            <person name="Liu W."/>
            <person name="Santuari L."/>
            <person name="Cao Q."/>
            <person name="Sharma T."/>
            <person name="Shen D."/>
            <person name="Roswanjaya Y."/>
            <person name="Wardhani T."/>
            <person name="Kalhor M.S."/>
            <person name="Jansen J."/>
            <person name="Van den Hoogen J."/>
            <person name="Gungor B."/>
            <person name="Hartog M."/>
            <person name="Hontelez J."/>
            <person name="Verver J."/>
            <person name="Yang W.-C."/>
            <person name="Schijlen E."/>
            <person name="Repin R."/>
            <person name="Schilthuizen M."/>
            <person name="Schranz E."/>
            <person name="Heidstra R."/>
            <person name="Miyata K."/>
            <person name="Fedorova E."/>
            <person name="Kohlen W."/>
            <person name="Bisseling T."/>
            <person name="Smit S."/>
            <person name="Geurts R."/>
        </authorList>
    </citation>
    <scope>NUCLEOTIDE SEQUENCE [LARGE SCALE GENOMIC DNA]</scope>
    <source>
        <strain evidence="11">cv. RG33-2</strain>
    </source>
</reference>
<keyword evidence="7" id="KW-0539">Nucleus</keyword>
<dbReference type="GO" id="GO:0003700">
    <property type="term" value="F:DNA-binding transcription factor activity"/>
    <property type="evidence" value="ECO:0007669"/>
    <property type="project" value="InterPro"/>
</dbReference>
<dbReference type="CDD" id="cd14704">
    <property type="entry name" value="bZIP_HY5-like"/>
    <property type="match status" value="1"/>
</dbReference>
<dbReference type="OrthoDB" id="674948at2759"/>
<feature type="compositionally biased region" description="Basic and acidic residues" evidence="8">
    <location>
        <begin position="192"/>
        <end position="201"/>
    </location>
</feature>
<feature type="region of interest" description="Disordered" evidence="8">
    <location>
        <begin position="1"/>
        <end position="20"/>
    </location>
</feature>
<dbReference type="PANTHER" id="PTHR47416:SF8">
    <property type="entry name" value="BASIC-LEUCINE ZIPPER TRANSCRIPTION FACTOR E-RELATED"/>
    <property type="match status" value="1"/>
</dbReference>
<evidence type="ECO:0000259" key="9">
    <source>
        <dbReference type="PROSITE" id="PS50217"/>
    </source>
</evidence>
<dbReference type="PROSITE" id="PS50217">
    <property type="entry name" value="BZIP"/>
    <property type="match status" value="1"/>
</dbReference>